<dbReference type="CDD" id="cd06071">
    <property type="entry name" value="Beach"/>
    <property type="match status" value="1"/>
</dbReference>
<dbReference type="PANTHER" id="PTHR13743:SF112">
    <property type="entry name" value="BEACH DOMAIN-CONTAINING PROTEIN"/>
    <property type="match status" value="1"/>
</dbReference>
<evidence type="ECO:0000313" key="7">
    <source>
        <dbReference type="Proteomes" id="UP000095280"/>
    </source>
</evidence>
<dbReference type="InterPro" id="IPR000409">
    <property type="entry name" value="BEACH_dom"/>
</dbReference>
<evidence type="ECO:0000256" key="2">
    <source>
        <dbReference type="ARBA" id="ARBA00022737"/>
    </source>
</evidence>
<feature type="domain" description="BEACH" evidence="5">
    <location>
        <begin position="1979"/>
        <end position="2272"/>
    </location>
</feature>
<dbReference type="SMART" id="SM00320">
    <property type="entry name" value="WD40"/>
    <property type="match status" value="1"/>
</dbReference>
<feature type="domain" description="BEACH-type PH" evidence="6">
    <location>
        <begin position="1851"/>
        <end position="1968"/>
    </location>
</feature>
<feature type="compositionally biased region" description="Low complexity" evidence="4">
    <location>
        <begin position="2365"/>
        <end position="2385"/>
    </location>
</feature>
<feature type="region of interest" description="Disordered" evidence="4">
    <location>
        <begin position="2481"/>
        <end position="2524"/>
    </location>
</feature>
<evidence type="ECO:0000256" key="1">
    <source>
        <dbReference type="ARBA" id="ARBA00022574"/>
    </source>
</evidence>
<dbReference type="InterPro" id="IPR011047">
    <property type="entry name" value="Quinoprotein_ADH-like_sf"/>
</dbReference>
<protein>
    <submittedName>
        <fullName evidence="8">DUF4704 domain-containing protein</fullName>
    </submittedName>
</protein>
<dbReference type="GO" id="GO:0019901">
    <property type="term" value="F:protein kinase binding"/>
    <property type="evidence" value="ECO:0007669"/>
    <property type="project" value="TreeGrafter"/>
</dbReference>
<dbReference type="SUPFAM" id="SSF48371">
    <property type="entry name" value="ARM repeat"/>
    <property type="match status" value="1"/>
</dbReference>
<dbReference type="Proteomes" id="UP000095280">
    <property type="component" value="Unplaced"/>
</dbReference>
<dbReference type="PANTHER" id="PTHR13743">
    <property type="entry name" value="BEIGE/BEACH-RELATED"/>
    <property type="match status" value="1"/>
</dbReference>
<dbReference type="Pfam" id="PF02138">
    <property type="entry name" value="Beach"/>
    <property type="match status" value="1"/>
</dbReference>
<dbReference type="SUPFAM" id="SSF81837">
    <property type="entry name" value="BEACH domain"/>
    <property type="match status" value="1"/>
</dbReference>
<dbReference type="FunFam" id="1.10.1540.10:FF:000001">
    <property type="entry name" value="neurobeachin isoform X1"/>
    <property type="match status" value="1"/>
</dbReference>
<dbReference type="InterPro" id="IPR001680">
    <property type="entry name" value="WD40_rpt"/>
</dbReference>
<proteinExistence type="predicted"/>
<dbReference type="InterPro" id="IPR015943">
    <property type="entry name" value="WD40/YVTN_repeat-like_dom_sf"/>
</dbReference>
<dbReference type="SUPFAM" id="SSF50998">
    <property type="entry name" value="Quinoprotein alcohol dehydrogenase-like"/>
    <property type="match status" value="1"/>
</dbReference>
<dbReference type="PROSITE" id="PS51783">
    <property type="entry name" value="PH_BEACH"/>
    <property type="match status" value="1"/>
</dbReference>
<name>A0A1I8I2L0_9PLAT</name>
<keyword evidence="7" id="KW-1185">Reference proteome</keyword>
<dbReference type="Gene3D" id="2.30.29.30">
    <property type="entry name" value="Pleckstrin-homology domain (PH domain)/Phosphotyrosine-binding domain (PTB)"/>
    <property type="match status" value="1"/>
</dbReference>
<dbReference type="PROSITE" id="PS50294">
    <property type="entry name" value="WD_REPEATS_REGION"/>
    <property type="match status" value="1"/>
</dbReference>
<evidence type="ECO:0000256" key="4">
    <source>
        <dbReference type="SAM" id="MobiDB-lite"/>
    </source>
</evidence>
<dbReference type="GO" id="GO:0016020">
    <property type="term" value="C:membrane"/>
    <property type="evidence" value="ECO:0007669"/>
    <property type="project" value="TreeGrafter"/>
</dbReference>
<dbReference type="InterPro" id="IPR031570">
    <property type="entry name" value="NBEA/BDCP_DUF4704"/>
</dbReference>
<dbReference type="Pfam" id="PF14844">
    <property type="entry name" value="PH_BEACH"/>
    <property type="match status" value="1"/>
</dbReference>
<keyword evidence="2" id="KW-0677">Repeat</keyword>
<dbReference type="Pfam" id="PF15787">
    <property type="entry name" value="DUF4704"/>
    <property type="match status" value="1"/>
</dbReference>
<feature type="compositionally biased region" description="Gly residues" evidence="4">
    <location>
        <begin position="2481"/>
        <end position="2517"/>
    </location>
</feature>
<dbReference type="InterPro" id="IPR036372">
    <property type="entry name" value="BEACH_dom_sf"/>
</dbReference>
<feature type="repeat" description="WD" evidence="3">
    <location>
        <begin position="2438"/>
        <end position="2472"/>
    </location>
</feature>
<evidence type="ECO:0000256" key="3">
    <source>
        <dbReference type="PROSITE-ProRule" id="PRU00221"/>
    </source>
</evidence>
<sequence length="2524" mass="274937">MSSIELTELWYKYVQSEENGFELFKRYCGVLFSIPDYKSILYQPFKNTDFNSSGPCLEHMPKDCIGVVTDQLAKLEMRLLQDEMLDYALLLAKYLVLLARHNLNKEAVNNQRTKTVVFSLIEAAFSKLAAGKLELIVCNAWIDLLDYLFYFLEHIYDPNFTWRNRRLTMYSGQTASYSQHASVPNLTSEIIPWFYETFTTYDKTVPKEIRDRLLSLFCSFVCGSQNNALYLITPATLEALWKIADQSQWFVIALTCILEILGGLPKYQRQVELESVVPNYVKLITAKPCLSSAELHCLEYLAKISEELFVCLIKNGIVNALCNTLIANPSDSMDQIFRILSSITYSEGAIAGQFVESDCYTLVSDCLTAAGDNSLPMSALLDRLFDWALGEPFDSNRIHRIRDGHVIGILVDLACRRWRQPDCSGLADRVAGLLARTRHNVSECSARGVLTRVIAGLRLVAEAGNCQSIEGTGDEATARLELQKKLFSLLTQLASHSMSSAQLLALLHFFQEPSLYPFAREAMQCLADVSRGQDMDRRPTRWFEIGGRGRDDFIMLPPDRIRLNAGCFAFHCWLCLYSLSTEETVGQFIRRQLYRFLTTSGNGFEAFITQQQALGVASCVQGEYNYVVLSDFDRFVDNRWHMLDIVHAKGKGLLGKSSLSVYVDGRQLHHRFGRSLFASFSPSNRSGGGSGGAGAVSTVSLGSQDSAWGSPSSLSGQLALCEAFAEPLSPATVAELYRRGPEYAASASVPSAAVLTADTSTVASIASINASISSSTISSSSTSAMVASAAASSLALASSAAVAAAAAAAAATTSGVGDPSVPSNRVILCLHARACHGHECLDVTGQGLSVGGITARVTSACPLAGTVHQLGGPTVLLPMLERVHQYESCRSRHCQHQLSLTAPPSRTPDADVDDGFVLAGREPELPVLEQSSLAAFLALMRILLETSAWNQLQALRSQLVPMVSALAQRVPSHLIDAFFLRELEMLCESPRIDEVLRDKVCQHLLMDFRLWSSAAYKVRSSHVQLVTKLVHTRRRYFRANYGVRFVLDVIRTHCMPGNKADPFSSDQCSELRRSLFTIIRIYMGHSPGFDELQTVFRFIYTAGNDILVNETLQMLTELMDHATKSSQLVLLIYEKPLAASLYYMIASSEVSMACKADIFKFLLYLIRSDKMDAKYKAPLFLQGVGFAGLLTAWQLDVPSAHSTAGVDSIGEAVIDVLEASPSGVDRTGFMELLTYLPGARLPLKLRAVRGLLNLLVASPDSAESLTAGEPGWQKLVTKLWVAAPPAGDQLLLRLASSETMQQISCLPTAAVKAAAAEAAAAASEESAASSDPPSTPTAAAAAEAFRLRLSSFNGTDEDDEDGDDGNDELLAEGAPAEVGEVDTELAAATLTPPAALAGLNDTSDDAAASAAAAAAATEAAEEEEFAKSLLVVFACLREISESYELVKPANWIRQKLLEEMVLACYEEIRQTRFLSSGLAQKTLRILQLVHETVAAGSGGGAGSKTAAASLSASSAASSTDGWVGDADSAAGSSQACSQDLIDACMMLLNSLHVITLRHDNPDELCFVMERLLEDLFATDFHYGHKIPVLKSALVLSSSLLQLNKNLPSLASQLDEFSVKFRTHFYNTPEWSGFITGLVKTSAEVFQQNHLDQAVISVSLVAAQADQAKSESVHKRNRQVRGPAKLLFDREVTSPVRRLVQDLAAMRQWRSAAQFLMSERGPWPDPSEAGAPRHWRLSPRENFMRMRPVQEPNYAFDRHAEASRLRDNCDHRPAAAPSEANEDALIAAEGEDAAAALQLGRRSKFDLSQLGEDQIGDEEWHLLNEVLTADAAADAAAIAAAAASASSASSSSGEFRRISDVPCTLVTLVQVCRGTVDVSPQHLYFHELAGGASPGAKGGFPTAAAVAIKDEGSPATQELKIRLGSLREIHLRRYNLRRTAVEIFLADRTSYFLNFDDTKTRDKVFANIVRDLKTSVRFDKTPAALLKKSKLTERWRRREISNFHYLMELNTIAGRTYNDIAQYPVFPWVLADYTSPYLDLSKAETFRDLSRPIGLANPDNIPEVDSRYEESGALDADAPKFHYGTHYSNPAGVMHYLIRVEPFTSMHIDLQSGRFDLADRQFHSIADSWRGIMANSNDNKELVPEFYYYPECLLNLNQFDLGRMQVTNEKVDDVVLPPWATDAFDFVRLHRAALESDHVSANLHHWIDLIFGYKQRGPAAVAARNVFMHCAYEGMVDLDDQGMDPKMREQFEAIISNFGQVPSQLLTEPHPRRLTREEALQDAERNGQTPTLSANPHLARTYFTEVCPADDPCVWSGLPPGQAVGPFSQGQTLITASQSGQLHLHTWTEWPSRSPNFAFERDSTLTSAAAANSSPNSSSDSSPGGARRLLVGPFAPTGQRPSWRLFAVTACGRYLFCAGVWDGSVQAWNLTRGRCEQALRGHADTVTCLRLDSNSRHLITGSADGTAIVWRISLPYGGGGSGSGGGGGGGSGGGGGGSGGSGGGGSGGGGSGGGGGQLLGVEVYQ</sequence>
<evidence type="ECO:0000259" key="6">
    <source>
        <dbReference type="PROSITE" id="PS51783"/>
    </source>
</evidence>
<keyword evidence="1 3" id="KW-0853">WD repeat</keyword>
<dbReference type="SUPFAM" id="SSF50729">
    <property type="entry name" value="PH domain-like"/>
    <property type="match status" value="1"/>
</dbReference>
<dbReference type="PROSITE" id="PS50082">
    <property type="entry name" value="WD_REPEATS_2"/>
    <property type="match status" value="1"/>
</dbReference>
<dbReference type="Gene3D" id="2.130.10.10">
    <property type="entry name" value="YVTN repeat-like/Quinoprotein amine dehydrogenase"/>
    <property type="match status" value="1"/>
</dbReference>
<dbReference type="Pfam" id="PF16057">
    <property type="entry name" value="DUF4800"/>
    <property type="match status" value="1"/>
</dbReference>
<dbReference type="InterPro" id="IPR011993">
    <property type="entry name" value="PH-like_dom_sf"/>
</dbReference>
<evidence type="ECO:0000313" key="8">
    <source>
        <dbReference type="WBParaSite" id="maker-uti_cns_0009348-snap-gene-0.2-mRNA-1"/>
    </source>
</evidence>
<dbReference type="PROSITE" id="PS50197">
    <property type="entry name" value="BEACH"/>
    <property type="match status" value="1"/>
</dbReference>
<dbReference type="InterPro" id="IPR023362">
    <property type="entry name" value="PH-BEACH_dom"/>
</dbReference>
<dbReference type="GO" id="GO:0005829">
    <property type="term" value="C:cytosol"/>
    <property type="evidence" value="ECO:0007669"/>
    <property type="project" value="TreeGrafter"/>
</dbReference>
<evidence type="ECO:0000259" key="5">
    <source>
        <dbReference type="PROSITE" id="PS50197"/>
    </source>
</evidence>
<dbReference type="InterPro" id="IPR050865">
    <property type="entry name" value="BEACH_Domain"/>
</dbReference>
<dbReference type="WBParaSite" id="maker-uti_cns_0009348-snap-gene-0.2-mRNA-1">
    <property type="protein sequence ID" value="maker-uti_cns_0009348-snap-gene-0.2-mRNA-1"/>
    <property type="gene ID" value="maker-uti_cns_0009348-snap-gene-0.2"/>
</dbReference>
<dbReference type="CDD" id="cd01201">
    <property type="entry name" value="PH_BEACH"/>
    <property type="match status" value="1"/>
</dbReference>
<organism evidence="7 8">
    <name type="scientific">Macrostomum lignano</name>
    <dbReference type="NCBI Taxonomy" id="282301"/>
    <lineage>
        <taxon>Eukaryota</taxon>
        <taxon>Metazoa</taxon>
        <taxon>Spiralia</taxon>
        <taxon>Lophotrochozoa</taxon>
        <taxon>Platyhelminthes</taxon>
        <taxon>Rhabditophora</taxon>
        <taxon>Macrostomorpha</taxon>
        <taxon>Macrostomida</taxon>
        <taxon>Macrostomidae</taxon>
        <taxon>Macrostomum</taxon>
    </lineage>
</organism>
<dbReference type="GO" id="GO:0008104">
    <property type="term" value="P:intracellular protein localization"/>
    <property type="evidence" value="ECO:0007669"/>
    <property type="project" value="TreeGrafter"/>
</dbReference>
<accession>A0A1I8I2L0</accession>
<dbReference type="SMART" id="SM01026">
    <property type="entry name" value="Beach"/>
    <property type="match status" value="1"/>
</dbReference>
<feature type="region of interest" description="Disordered" evidence="4">
    <location>
        <begin position="2365"/>
        <end position="2392"/>
    </location>
</feature>
<dbReference type="Pfam" id="PF00400">
    <property type="entry name" value="WD40"/>
    <property type="match status" value="1"/>
</dbReference>
<dbReference type="InterPro" id="IPR016024">
    <property type="entry name" value="ARM-type_fold"/>
</dbReference>
<dbReference type="Gene3D" id="1.10.1540.10">
    <property type="entry name" value="BEACH domain"/>
    <property type="match status" value="1"/>
</dbReference>
<reference evidence="8" key="1">
    <citation type="submission" date="2016-11" db="UniProtKB">
        <authorList>
            <consortium name="WormBaseParasite"/>
        </authorList>
    </citation>
    <scope>IDENTIFICATION</scope>
</reference>